<accession>A0A7Y2KMY0</accession>
<gene>
    <name evidence="6" type="ORF">HKX06_03335</name>
</gene>
<reference evidence="6 7" key="1">
    <citation type="submission" date="2020-05" db="EMBL/GenBank/DDBJ databases">
        <title>Draft Genome Sequences of Sphingomonas sp. Isolated from the International Space Station.</title>
        <authorList>
            <person name="Bijlani S."/>
            <person name="Singh N.K."/>
            <person name="Mason C.E."/>
            <person name="Wang C.C."/>
            <person name="Venkateswaran K."/>
        </authorList>
    </citation>
    <scope>NUCLEOTIDE SEQUENCE [LARGE SCALE GENOMIC DNA]</scope>
    <source>
        <strain evidence="6 7">FKI-L5-BR-P1</strain>
    </source>
</reference>
<dbReference type="GO" id="GO:0003700">
    <property type="term" value="F:DNA-binding transcription factor activity"/>
    <property type="evidence" value="ECO:0007669"/>
    <property type="project" value="TreeGrafter"/>
</dbReference>
<keyword evidence="1" id="KW-0805">Transcription regulation</keyword>
<dbReference type="CDD" id="cd00038">
    <property type="entry name" value="CAP_ED"/>
    <property type="match status" value="1"/>
</dbReference>
<dbReference type="Gene3D" id="2.60.120.10">
    <property type="entry name" value="Jelly Rolls"/>
    <property type="match status" value="1"/>
</dbReference>
<evidence type="ECO:0000259" key="5">
    <source>
        <dbReference type="PROSITE" id="PS51063"/>
    </source>
</evidence>
<sequence>MADAIFETNALLAQLEPAARARFLPHLQRVELRRGDVLHSDGQVMEWVYFPSTGLVAILTQTIAGESVQTGMVGCNGGVGVLEAFGSGRFRSRGEVQIPGAALRIGISRYRELLHSSPALQAAVEQHLEMLVTEARQLMACNALHPIESRLSRSILDALDRSCLDRVLPLPQDALAQMLGAQRTSVSGCIAKLQRQGLIRSSRGAIEVLDVARLEQVACDCRESLALAKEDIWTPQERQRSASG</sequence>
<dbReference type="GO" id="GO:0003677">
    <property type="term" value="F:DNA binding"/>
    <property type="evidence" value="ECO:0007669"/>
    <property type="project" value="UniProtKB-KW"/>
</dbReference>
<feature type="domain" description="Cyclic nucleotide-binding" evidence="4">
    <location>
        <begin position="11"/>
        <end position="92"/>
    </location>
</feature>
<evidence type="ECO:0000256" key="2">
    <source>
        <dbReference type="ARBA" id="ARBA00023125"/>
    </source>
</evidence>
<dbReference type="AlphaFoldDB" id="A0A7Y2KMY0"/>
<dbReference type="InterPro" id="IPR014710">
    <property type="entry name" value="RmlC-like_jellyroll"/>
</dbReference>
<dbReference type="SUPFAM" id="SSF46785">
    <property type="entry name" value="Winged helix' DNA-binding domain"/>
    <property type="match status" value="1"/>
</dbReference>
<proteinExistence type="predicted"/>
<dbReference type="SUPFAM" id="SSF51206">
    <property type="entry name" value="cAMP-binding domain-like"/>
    <property type="match status" value="1"/>
</dbReference>
<dbReference type="Proteomes" id="UP000550136">
    <property type="component" value="Unassembled WGS sequence"/>
</dbReference>
<dbReference type="SMART" id="SM00100">
    <property type="entry name" value="cNMP"/>
    <property type="match status" value="1"/>
</dbReference>
<dbReference type="PANTHER" id="PTHR24567:SF74">
    <property type="entry name" value="HTH-TYPE TRANSCRIPTIONAL REGULATOR ARCR"/>
    <property type="match status" value="1"/>
</dbReference>
<feature type="domain" description="HTH crp-type" evidence="5">
    <location>
        <begin position="145"/>
        <end position="212"/>
    </location>
</feature>
<evidence type="ECO:0000256" key="1">
    <source>
        <dbReference type="ARBA" id="ARBA00023015"/>
    </source>
</evidence>
<dbReference type="PANTHER" id="PTHR24567">
    <property type="entry name" value="CRP FAMILY TRANSCRIPTIONAL REGULATORY PROTEIN"/>
    <property type="match status" value="1"/>
</dbReference>
<keyword evidence="2" id="KW-0238">DNA-binding</keyword>
<dbReference type="InterPro" id="IPR036390">
    <property type="entry name" value="WH_DNA-bd_sf"/>
</dbReference>
<dbReference type="SMART" id="SM00419">
    <property type="entry name" value="HTH_CRP"/>
    <property type="match status" value="1"/>
</dbReference>
<dbReference type="Pfam" id="PF13545">
    <property type="entry name" value="HTH_Crp_2"/>
    <property type="match status" value="1"/>
</dbReference>
<dbReference type="GO" id="GO:0005829">
    <property type="term" value="C:cytosol"/>
    <property type="evidence" value="ECO:0007669"/>
    <property type="project" value="TreeGrafter"/>
</dbReference>
<protein>
    <submittedName>
        <fullName evidence="6">Crp/Fnr family transcriptional regulator</fullName>
    </submittedName>
</protein>
<organism evidence="6 7">
    <name type="scientific">Sphingomonas paucimobilis</name>
    <name type="common">Pseudomonas paucimobilis</name>
    <dbReference type="NCBI Taxonomy" id="13689"/>
    <lineage>
        <taxon>Bacteria</taxon>
        <taxon>Pseudomonadati</taxon>
        <taxon>Pseudomonadota</taxon>
        <taxon>Alphaproteobacteria</taxon>
        <taxon>Sphingomonadales</taxon>
        <taxon>Sphingomonadaceae</taxon>
        <taxon>Sphingomonas</taxon>
    </lineage>
</organism>
<evidence type="ECO:0000259" key="4">
    <source>
        <dbReference type="PROSITE" id="PS50042"/>
    </source>
</evidence>
<dbReference type="InterPro" id="IPR000595">
    <property type="entry name" value="cNMP-bd_dom"/>
</dbReference>
<dbReference type="InterPro" id="IPR018490">
    <property type="entry name" value="cNMP-bd_dom_sf"/>
</dbReference>
<dbReference type="PROSITE" id="PS51063">
    <property type="entry name" value="HTH_CRP_2"/>
    <property type="match status" value="1"/>
</dbReference>
<name>A0A7Y2KMY0_SPHPI</name>
<evidence type="ECO:0000313" key="7">
    <source>
        <dbReference type="Proteomes" id="UP000550136"/>
    </source>
</evidence>
<comment type="caution">
    <text evidence="6">The sequence shown here is derived from an EMBL/GenBank/DDBJ whole genome shotgun (WGS) entry which is preliminary data.</text>
</comment>
<evidence type="ECO:0000313" key="6">
    <source>
        <dbReference type="EMBL" id="NNG56422.1"/>
    </source>
</evidence>
<dbReference type="Gene3D" id="1.10.10.10">
    <property type="entry name" value="Winged helix-like DNA-binding domain superfamily/Winged helix DNA-binding domain"/>
    <property type="match status" value="1"/>
</dbReference>
<dbReference type="InterPro" id="IPR036388">
    <property type="entry name" value="WH-like_DNA-bd_sf"/>
</dbReference>
<dbReference type="PROSITE" id="PS50042">
    <property type="entry name" value="CNMP_BINDING_3"/>
    <property type="match status" value="1"/>
</dbReference>
<dbReference type="EMBL" id="JABEOU010000012">
    <property type="protein sequence ID" value="NNG56422.1"/>
    <property type="molecule type" value="Genomic_DNA"/>
</dbReference>
<keyword evidence="3" id="KW-0804">Transcription</keyword>
<dbReference type="InterPro" id="IPR012318">
    <property type="entry name" value="HTH_CRP"/>
</dbReference>
<dbReference type="InterPro" id="IPR050397">
    <property type="entry name" value="Env_Response_Regulators"/>
</dbReference>
<evidence type="ECO:0000256" key="3">
    <source>
        <dbReference type="ARBA" id="ARBA00023163"/>
    </source>
</evidence>
<dbReference type="RefSeq" id="WP_170170612.1">
    <property type="nucleotide sequence ID" value="NZ_CAURAN010000076.1"/>
</dbReference>